<protein>
    <submittedName>
        <fullName evidence="1">Uncharacterized protein</fullName>
    </submittedName>
</protein>
<dbReference type="EMBL" id="VXIV02003216">
    <property type="protein sequence ID" value="KAF6019661.1"/>
    <property type="molecule type" value="Genomic_DNA"/>
</dbReference>
<organism evidence="1 2">
    <name type="scientific">Bugula neritina</name>
    <name type="common">Brown bryozoan</name>
    <name type="synonym">Sertularia neritina</name>
    <dbReference type="NCBI Taxonomy" id="10212"/>
    <lineage>
        <taxon>Eukaryota</taxon>
        <taxon>Metazoa</taxon>
        <taxon>Spiralia</taxon>
        <taxon>Lophotrochozoa</taxon>
        <taxon>Bryozoa</taxon>
        <taxon>Gymnolaemata</taxon>
        <taxon>Cheilostomatida</taxon>
        <taxon>Flustrina</taxon>
        <taxon>Buguloidea</taxon>
        <taxon>Bugulidae</taxon>
        <taxon>Bugula</taxon>
    </lineage>
</organism>
<comment type="caution">
    <text evidence="1">The sequence shown here is derived from an EMBL/GenBank/DDBJ whole genome shotgun (WGS) entry which is preliminary data.</text>
</comment>
<evidence type="ECO:0000313" key="2">
    <source>
        <dbReference type="Proteomes" id="UP000593567"/>
    </source>
</evidence>
<dbReference type="AlphaFoldDB" id="A0A7J7J1V5"/>
<reference evidence="1" key="1">
    <citation type="submission" date="2020-06" db="EMBL/GenBank/DDBJ databases">
        <title>Draft genome of Bugula neritina, a colonial animal packing powerful symbionts and potential medicines.</title>
        <authorList>
            <person name="Rayko M."/>
        </authorList>
    </citation>
    <scope>NUCLEOTIDE SEQUENCE [LARGE SCALE GENOMIC DNA]</scope>
    <source>
        <strain evidence="1">Kwan_BN1</strain>
    </source>
</reference>
<name>A0A7J7J1V5_BUGNE</name>
<accession>A0A7J7J1V5</accession>
<sequence>MSAHSDSLSASASCSEEFISSTPSSDGLPSRSTSVANSCFSELSGTTTAQLSSCSSPDELKSKVDDFSEEIFDDLYASDSMFNEDISEVFPSVSGQSVNVEKFIDLNCWTSSQTPFSPSNLYSSPAAKYVVKSCLTTFYI</sequence>
<dbReference type="Proteomes" id="UP000593567">
    <property type="component" value="Unassembled WGS sequence"/>
</dbReference>
<keyword evidence="2" id="KW-1185">Reference proteome</keyword>
<proteinExistence type="predicted"/>
<gene>
    <name evidence="1" type="ORF">EB796_022024</name>
</gene>
<evidence type="ECO:0000313" key="1">
    <source>
        <dbReference type="EMBL" id="KAF6019661.1"/>
    </source>
</evidence>